<protein>
    <recommendedName>
        <fullName evidence="6">Aminoglycoside N(3)-acetyltransferase</fullName>
    </recommendedName>
</protein>
<evidence type="ECO:0000256" key="2">
    <source>
        <dbReference type="ARBA" id="ARBA00022679"/>
    </source>
</evidence>
<dbReference type="PANTHER" id="PTHR11104">
    <property type="entry name" value="AMINOGLYCOSIDE N3-ACETYLTRANSFERASE"/>
    <property type="match status" value="1"/>
</dbReference>
<dbReference type="InterPro" id="IPR003679">
    <property type="entry name" value="Amioglycoside_AcTrfase"/>
</dbReference>
<comment type="caution">
    <text evidence="4">The sequence shown here is derived from an EMBL/GenBank/DDBJ whole genome shotgun (WGS) entry which is preliminary data.</text>
</comment>
<keyword evidence="2" id="KW-0808">Transferase</keyword>
<keyword evidence="5" id="KW-1185">Reference proteome</keyword>
<evidence type="ECO:0000256" key="3">
    <source>
        <dbReference type="ARBA" id="ARBA00023315"/>
    </source>
</evidence>
<name>A0ABN3ISC2_9ACTN</name>
<dbReference type="RefSeq" id="WP_344633002.1">
    <property type="nucleotide sequence ID" value="NZ_BAAATJ010000026.1"/>
</dbReference>
<dbReference type="InterPro" id="IPR028345">
    <property type="entry name" value="Antibiotic_NAT-like"/>
</dbReference>
<organism evidence="4 5">
    <name type="scientific">Streptomyces glaucosporus</name>
    <dbReference type="NCBI Taxonomy" id="284044"/>
    <lineage>
        <taxon>Bacteria</taxon>
        <taxon>Bacillati</taxon>
        <taxon>Actinomycetota</taxon>
        <taxon>Actinomycetes</taxon>
        <taxon>Kitasatosporales</taxon>
        <taxon>Streptomycetaceae</taxon>
        <taxon>Streptomyces</taxon>
    </lineage>
</organism>
<dbReference type="Proteomes" id="UP001500058">
    <property type="component" value="Unassembled WGS sequence"/>
</dbReference>
<keyword evidence="3" id="KW-0012">Acyltransferase</keyword>
<dbReference type="EMBL" id="BAAATJ010000026">
    <property type="protein sequence ID" value="GAA2411708.1"/>
    <property type="molecule type" value="Genomic_DNA"/>
</dbReference>
<evidence type="ECO:0008006" key="6">
    <source>
        <dbReference type="Google" id="ProtNLM"/>
    </source>
</evidence>
<evidence type="ECO:0000313" key="5">
    <source>
        <dbReference type="Proteomes" id="UP001500058"/>
    </source>
</evidence>
<dbReference type="Pfam" id="PF02522">
    <property type="entry name" value="Antibiotic_NAT"/>
    <property type="match status" value="1"/>
</dbReference>
<sequence length="278" mass="28322">MTITAQHLADAVDTLVPEGGPVMVHSSLRSFGEPVPGGADAVLDALLSRGRTVLVPSFSHSHCGVWAPAGMRPERNGVLYSDDPGGPVPSGVPYTTDCGLIDAGMGVLPAALIARGDAHRGDHPVGSFAAVGPLAAELTGAQSPADVYAPLRALAERDGTVLLLGVGLNRMTSLHLAEQMAGRRLFLRCGRLADGRTALVEAGGCSEGFPRLEPVLRPYARTASVGASRWTAHSVARALAAASAAVAADPEATRCADPGCLRCRDAAAGGPLGTFPLG</sequence>
<proteinExistence type="inferred from homology"/>
<dbReference type="PANTHER" id="PTHR11104:SF0">
    <property type="entry name" value="SPBETA PROPHAGE-DERIVED AMINOGLYCOSIDE N(3')-ACETYLTRANSFERASE-LIKE PROTEIN YOKD"/>
    <property type="match status" value="1"/>
</dbReference>
<accession>A0ABN3ISC2</accession>
<evidence type="ECO:0000256" key="1">
    <source>
        <dbReference type="ARBA" id="ARBA00006383"/>
    </source>
</evidence>
<reference evidence="4 5" key="1">
    <citation type="journal article" date="2019" name="Int. J. Syst. Evol. Microbiol.">
        <title>The Global Catalogue of Microorganisms (GCM) 10K type strain sequencing project: providing services to taxonomists for standard genome sequencing and annotation.</title>
        <authorList>
            <consortium name="The Broad Institute Genomics Platform"/>
            <consortium name="The Broad Institute Genome Sequencing Center for Infectious Disease"/>
            <person name="Wu L."/>
            <person name="Ma J."/>
        </authorList>
    </citation>
    <scope>NUCLEOTIDE SEQUENCE [LARGE SCALE GENOMIC DNA]</scope>
    <source>
        <strain evidence="4 5">JCM 6921</strain>
    </source>
</reference>
<evidence type="ECO:0000313" key="4">
    <source>
        <dbReference type="EMBL" id="GAA2411708.1"/>
    </source>
</evidence>
<comment type="similarity">
    <text evidence="1">Belongs to the antibiotic N-acetyltransferase family.</text>
</comment>
<dbReference type="SUPFAM" id="SSF110710">
    <property type="entry name" value="TTHA0583/YokD-like"/>
    <property type="match status" value="1"/>
</dbReference>
<gene>
    <name evidence="4" type="ORF">GCM10010420_45900</name>
</gene>